<organism evidence="1 2">
    <name type="scientific">Sneathiella sedimenti</name>
    <dbReference type="NCBI Taxonomy" id="2816034"/>
    <lineage>
        <taxon>Bacteria</taxon>
        <taxon>Pseudomonadati</taxon>
        <taxon>Pseudomonadota</taxon>
        <taxon>Alphaproteobacteria</taxon>
        <taxon>Sneathiellales</taxon>
        <taxon>Sneathiellaceae</taxon>
        <taxon>Sneathiella</taxon>
    </lineage>
</organism>
<evidence type="ECO:0008006" key="3">
    <source>
        <dbReference type="Google" id="ProtNLM"/>
    </source>
</evidence>
<reference evidence="1 2" key="1">
    <citation type="submission" date="2021-03" db="EMBL/GenBank/DDBJ databases">
        <title>Sneathiella sp. CAU 1612 isolated from Kang Won-do.</title>
        <authorList>
            <person name="Kim W."/>
        </authorList>
    </citation>
    <scope>NUCLEOTIDE SEQUENCE [LARGE SCALE GENOMIC DNA]</scope>
    <source>
        <strain evidence="1 2">CAU 1612</strain>
    </source>
</reference>
<dbReference type="RefSeq" id="WP_207043393.1">
    <property type="nucleotide sequence ID" value="NZ_JAFLNC010000002.1"/>
</dbReference>
<keyword evidence="2" id="KW-1185">Reference proteome</keyword>
<protein>
    <recommendedName>
        <fullName evidence="3">Alpha/beta hydrolase</fullName>
    </recommendedName>
</protein>
<sequence length="426" mass="47859">MRLLSKTYWHGTQIRFRDPVEDVTGISVALDAADGTRLRGVYWTSDNNPRPKVAVIAAHPRGDFSEHHAFPAFLKAGYACMGANMRNVNNDSDCQHEKLVVDIAAYMQWLKENGVEKIILLGNSGGGSLFSFYQSQAKAAPDDRIKFTPGGRPTGLNKMALIPGDAIIYMAAHTGQGLIINEVIDPSVVDEHDPLKTNPEFDMYDPENGFKPAPEWVKYSPEFIEKFRKAQLARVQRLDAVAHDWINLSKDAAKIHGSEGFEDLPAEIQRRVMEREAFEPVMVIYRTMANLHYADNTLDPSPRPYGSLISPRPDLMNFQRFGFARVMTPHGWLSTWSGLSSNASIPKTGPSITEPAVVIQAGKDLDVFPETHSKLTFNTIQSADKEYWDIPEALHYFEPDEGDNGNETLNRVMERLVAWVRERFPI</sequence>
<evidence type="ECO:0000313" key="2">
    <source>
        <dbReference type="Proteomes" id="UP000664761"/>
    </source>
</evidence>
<dbReference type="EMBL" id="JAFLNC010000002">
    <property type="protein sequence ID" value="MBO0333236.1"/>
    <property type="molecule type" value="Genomic_DNA"/>
</dbReference>
<dbReference type="SUPFAM" id="SSF53474">
    <property type="entry name" value="alpha/beta-Hydrolases"/>
    <property type="match status" value="1"/>
</dbReference>
<dbReference type="Proteomes" id="UP000664761">
    <property type="component" value="Unassembled WGS sequence"/>
</dbReference>
<dbReference type="InterPro" id="IPR029058">
    <property type="entry name" value="AB_hydrolase_fold"/>
</dbReference>
<accession>A0ABS3F533</accession>
<name>A0ABS3F533_9PROT</name>
<dbReference type="Gene3D" id="3.40.50.1820">
    <property type="entry name" value="alpha/beta hydrolase"/>
    <property type="match status" value="2"/>
</dbReference>
<gene>
    <name evidence="1" type="ORF">J0X12_06415</name>
</gene>
<evidence type="ECO:0000313" key="1">
    <source>
        <dbReference type="EMBL" id="MBO0333236.1"/>
    </source>
</evidence>
<comment type="caution">
    <text evidence="1">The sequence shown here is derived from an EMBL/GenBank/DDBJ whole genome shotgun (WGS) entry which is preliminary data.</text>
</comment>
<proteinExistence type="predicted"/>